<evidence type="ECO:0000313" key="4">
    <source>
        <dbReference type="Proteomes" id="UP001065549"/>
    </source>
</evidence>
<dbReference type="Gene3D" id="3.40.33.10">
    <property type="entry name" value="CAP"/>
    <property type="match status" value="1"/>
</dbReference>
<keyword evidence="4" id="KW-1185">Reference proteome</keyword>
<dbReference type="InterPro" id="IPR035940">
    <property type="entry name" value="CAP_sf"/>
</dbReference>
<comment type="caution">
    <text evidence="3">The sequence shown here is derived from an EMBL/GenBank/DDBJ whole genome shotgun (WGS) entry which is preliminary data.</text>
</comment>
<protein>
    <submittedName>
        <fullName evidence="3">Fibronectin type III domain-containing protein</fullName>
    </submittedName>
</protein>
<dbReference type="CDD" id="cd05379">
    <property type="entry name" value="CAP_bacterial"/>
    <property type="match status" value="1"/>
</dbReference>
<name>A0A9J6QNY0_9FIRM</name>
<feature type="domain" description="Fibronectin type-III" evidence="2">
    <location>
        <begin position="38"/>
        <end position="125"/>
    </location>
</feature>
<dbReference type="InterPro" id="IPR036116">
    <property type="entry name" value="FN3_sf"/>
</dbReference>
<dbReference type="Gene3D" id="2.60.40.10">
    <property type="entry name" value="Immunoglobulins"/>
    <property type="match status" value="2"/>
</dbReference>
<evidence type="ECO:0000256" key="1">
    <source>
        <dbReference type="SAM" id="MobiDB-lite"/>
    </source>
</evidence>
<dbReference type="EMBL" id="JAOSHN010000004">
    <property type="protein sequence ID" value="MCU7378897.1"/>
    <property type="molecule type" value="Genomic_DNA"/>
</dbReference>
<dbReference type="RefSeq" id="WP_269478509.1">
    <property type="nucleotide sequence ID" value="NZ_JAOSHN010000004.1"/>
</dbReference>
<dbReference type="SMART" id="SM00060">
    <property type="entry name" value="FN3"/>
    <property type="match status" value="2"/>
</dbReference>
<dbReference type="InterPro" id="IPR013783">
    <property type="entry name" value="Ig-like_fold"/>
</dbReference>
<dbReference type="InterPro" id="IPR029410">
    <property type="entry name" value="CAP_assoc"/>
</dbReference>
<dbReference type="SUPFAM" id="SSF49265">
    <property type="entry name" value="Fibronectin type III"/>
    <property type="match status" value="1"/>
</dbReference>
<dbReference type="Pfam" id="PF14504">
    <property type="entry name" value="CAP_assoc_N"/>
    <property type="match status" value="1"/>
</dbReference>
<dbReference type="PANTHER" id="PTHR46957">
    <property type="entry name" value="CYTOKINE RECEPTOR"/>
    <property type="match status" value="1"/>
</dbReference>
<dbReference type="Pfam" id="PF00041">
    <property type="entry name" value="fn3"/>
    <property type="match status" value="2"/>
</dbReference>
<dbReference type="SUPFAM" id="SSF55797">
    <property type="entry name" value="PR-1-like"/>
    <property type="match status" value="1"/>
</dbReference>
<dbReference type="PROSITE" id="PS50853">
    <property type="entry name" value="FN3"/>
    <property type="match status" value="2"/>
</dbReference>
<feature type="region of interest" description="Disordered" evidence="1">
    <location>
        <begin position="214"/>
        <end position="235"/>
    </location>
</feature>
<sequence length="583" mass="65021">MSTNRYQQRSIVAVLVFIMVIAELGATAPVYAASKVGQVKGLKVVASSYNSVKISWKKVKGAKGYQIYRATSKNGRYKKIKTTKARTYKNHKLKTGTRYYYKVRAYRGPKKGKFSTKKSAVPKLAAPSSFTAASKSTSTIALSWKKVPGAKGYQIYRAVTKSGRYARIKTTSSAAFLDSGLEAERTYSYKIRAYRKVGKYTKYSSFTPVRSARTEAEVSVQPDKPTEPAKPPIEVKPPSLAIEEAKHLLAGNEYRLSIENQGDYYASDLQVEIGDTAICNYRRKTLYPVSRGTTTVTLFLVDHNGRKIKELDQETITVEKGVEVAFNGNVVEFGMPVSQLPEPTEKLETIYGYTDWLYANNYRDFYMVGVKDGRVVNVFTAAKEYKTNGNDSYTISRMDLDGSRSMENAAHTPVKRVGTTITTYAWFQNTGNAAAYKRWPQLDQAQRDLLLENMSKEVCHISNAIRVSYYDKEPLAMNPVLTSIANDYSRLQLQYHTSGHWVQDINERSKRYLDGGGCGYSENVGEVGLSGNDSLSAVIVENTMGSAGHRANMLSDQYTQQGVGIAANDTLTELYDTESFGER</sequence>
<dbReference type="InterPro" id="IPR050713">
    <property type="entry name" value="RTP_Phos/Ushers"/>
</dbReference>
<dbReference type="CDD" id="cd00063">
    <property type="entry name" value="FN3"/>
    <property type="match status" value="2"/>
</dbReference>
<accession>A0A9J6QNY0</accession>
<gene>
    <name evidence="3" type="ORF">OBO34_11075</name>
</gene>
<reference evidence="3" key="1">
    <citation type="submission" date="2022-09" db="EMBL/GenBank/DDBJ databases">
        <title>Culturomic study of gut microbiota in children with autism spectrum disorder.</title>
        <authorList>
            <person name="Efimov B.A."/>
            <person name="Chaplin A.V."/>
            <person name="Sokolova S.R."/>
            <person name="Pikina A.P."/>
            <person name="Korzhanova M."/>
            <person name="Belova V."/>
            <person name="Korostin D."/>
        </authorList>
    </citation>
    <scope>NUCLEOTIDE SEQUENCE</scope>
    <source>
        <strain evidence="3">ASD5510</strain>
    </source>
</reference>
<proteinExistence type="predicted"/>
<evidence type="ECO:0000313" key="3">
    <source>
        <dbReference type="EMBL" id="MCU7378897.1"/>
    </source>
</evidence>
<evidence type="ECO:0000259" key="2">
    <source>
        <dbReference type="PROSITE" id="PS50853"/>
    </source>
</evidence>
<dbReference type="PANTHER" id="PTHR46957:SF3">
    <property type="entry name" value="CYTOKINE RECEPTOR"/>
    <property type="match status" value="1"/>
</dbReference>
<dbReference type="InterPro" id="IPR003961">
    <property type="entry name" value="FN3_dom"/>
</dbReference>
<dbReference type="Proteomes" id="UP001065549">
    <property type="component" value="Unassembled WGS sequence"/>
</dbReference>
<organism evidence="3 4">
    <name type="scientific">Hominibacterium faecale</name>
    <dbReference type="NCBI Taxonomy" id="2839743"/>
    <lineage>
        <taxon>Bacteria</taxon>
        <taxon>Bacillati</taxon>
        <taxon>Bacillota</taxon>
        <taxon>Clostridia</taxon>
        <taxon>Peptostreptococcales</taxon>
        <taxon>Anaerovoracaceae</taxon>
        <taxon>Hominibacterium</taxon>
    </lineage>
</organism>
<feature type="domain" description="Fibronectin type-III" evidence="2">
    <location>
        <begin position="126"/>
        <end position="217"/>
    </location>
</feature>
<dbReference type="GO" id="GO:0016020">
    <property type="term" value="C:membrane"/>
    <property type="evidence" value="ECO:0007669"/>
    <property type="project" value="UniProtKB-SubCell"/>
</dbReference>
<dbReference type="AlphaFoldDB" id="A0A9J6QNY0"/>